<name>A0A840E1C0_9BACT</name>
<keyword evidence="4 6" id="KW-0808">Transferase</keyword>
<dbReference type="GO" id="GO:0006520">
    <property type="term" value="P:amino acid metabolic process"/>
    <property type="evidence" value="ECO:0007669"/>
    <property type="project" value="InterPro"/>
</dbReference>
<evidence type="ECO:0000256" key="2">
    <source>
        <dbReference type="ARBA" id="ARBA00007441"/>
    </source>
</evidence>
<dbReference type="EC" id="2.6.1.-" evidence="6"/>
<evidence type="ECO:0000256" key="3">
    <source>
        <dbReference type="ARBA" id="ARBA00022576"/>
    </source>
</evidence>
<dbReference type="RefSeq" id="WP_183493995.1">
    <property type="nucleotide sequence ID" value="NZ_JACIFF010000001.1"/>
</dbReference>
<dbReference type="GO" id="GO:0030170">
    <property type="term" value="F:pyridoxal phosphate binding"/>
    <property type="evidence" value="ECO:0007669"/>
    <property type="project" value="InterPro"/>
</dbReference>
<comment type="cofactor">
    <cofactor evidence="1 6">
        <name>pyridoxal 5'-phosphate</name>
        <dbReference type="ChEBI" id="CHEBI:597326"/>
    </cofactor>
</comment>
<dbReference type="Pfam" id="PF00155">
    <property type="entry name" value="Aminotran_1_2"/>
    <property type="match status" value="1"/>
</dbReference>
<dbReference type="CDD" id="cd00609">
    <property type="entry name" value="AAT_like"/>
    <property type="match status" value="1"/>
</dbReference>
<dbReference type="Gene3D" id="3.40.640.10">
    <property type="entry name" value="Type I PLP-dependent aspartate aminotransferase-like (Major domain)"/>
    <property type="match status" value="1"/>
</dbReference>
<dbReference type="InterPro" id="IPR004839">
    <property type="entry name" value="Aminotransferase_I/II_large"/>
</dbReference>
<evidence type="ECO:0000259" key="7">
    <source>
        <dbReference type="Pfam" id="PF00155"/>
    </source>
</evidence>
<comment type="caution">
    <text evidence="8">The sequence shown here is derived from an EMBL/GenBank/DDBJ whole genome shotgun (WGS) entry which is preliminary data.</text>
</comment>
<dbReference type="PANTHER" id="PTHR46383">
    <property type="entry name" value="ASPARTATE AMINOTRANSFERASE"/>
    <property type="match status" value="1"/>
</dbReference>
<dbReference type="InterPro" id="IPR015422">
    <property type="entry name" value="PyrdxlP-dep_Trfase_small"/>
</dbReference>
<gene>
    <name evidence="8" type="ORF">GGR28_000354</name>
</gene>
<dbReference type="PANTHER" id="PTHR46383:SF2">
    <property type="entry name" value="AMINOTRANSFERASE"/>
    <property type="match status" value="1"/>
</dbReference>
<dbReference type="InterPro" id="IPR015421">
    <property type="entry name" value="PyrdxlP-dep_Trfase_major"/>
</dbReference>
<dbReference type="EMBL" id="JACIFF010000001">
    <property type="protein sequence ID" value="MBB4077753.1"/>
    <property type="molecule type" value="Genomic_DNA"/>
</dbReference>
<dbReference type="PROSITE" id="PS00105">
    <property type="entry name" value="AA_TRANSFER_CLASS_1"/>
    <property type="match status" value="1"/>
</dbReference>
<dbReference type="Proteomes" id="UP000576209">
    <property type="component" value="Unassembled WGS sequence"/>
</dbReference>
<dbReference type="GO" id="GO:0008483">
    <property type="term" value="F:transaminase activity"/>
    <property type="evidence" value="ECO:0007669"/>
    <property type="project" value="UniProtKB-KW"/>
</dbReference>
<comment type="similarity">
    <text evidence="2 6">Belongs to the class-I pyridoxal-phosphate-dependent aminotransferase family.</text>
</comment>
<dbReference type="AlphaFoldDB" id="A0A840E1C0"/>
<dbReference type="InterPro" id="IPR004838">
    <property type="entry name" value="NHTrfase_class1_PyrdxlP-BS"/>
</dbReference>
<keyword evidence="3 6" id="KW-0032">Aminotransferase</keyword>
<dbReference type="InterPro" id="IPR050596">
    <property type="entry name" value="AspAT/PAT-like"/>
</dbReference>
<keyword evidence="9" id="KW-1185">Reference proteome</keyword>
<protein>
    <recommendedName>
        <fullName evidence="6">Aminotransferase</fullName>
        <ecNumber evidence="6">2.6.1.-</ecNumber>
    </recommendedName>
</protein>
<dbReference type="SUPFAM" id="SSF53383">
    <property type="entry name" value="PLP-dependent transferases"/>
    <property type="match status" value="1"/>
</dbReference>
<evidence type="ECO:0000313" key="9">
    <source>
        <dbReference type="Proteomes" id="UP000576209"/>
    </source>
</evidence>
<dbReference type="Gene3D" id="3.90.1150.10">
    <property type="entry name" value="Aspartate Aminotransferase, domain 1"/>
    <property type="match status" value="1"/>
</dbReference>
<keyword evidence="5" id="KW-0663">Pyridoxal phosphate</keyword>
<evidence type="ECO:0000256" key="5">
    <source>
        <dbReference type="ARBA" id="ARBA00022898"/>
    </source>
</evidence>
<proteinExistence type="inferred from homology"/>
<evidence type="ECO:0000256" key="1">
    <source>
        <dbReference type="ARBA" id="ARBA00001933"/>
    </source>
</evidence>
<feature type="domain" description="Aminotransferase class I/classII large" evidence="7">
    <location>
        <begin position="33"/>
        <end position="343"/>
    </location>
</feature>
<dbReference type="NCBIfam" id="NF005744">
    <property type="entry name" value="PRK07568.1"/>
    <property type="match status" value="1"/>
</dbReference>
<evidence type="ECO:0000313" key="8">
    <source>
        <dbReference type="EMBL" id="MBB4077753.1"/>
    </source>
</evidence>
<evidence type="ECO:0000256" key="4">
    <source>
        <dbReference type="ARBA" id="ARBA00022679"/>
    </source>
</evidence>
<sequence>MPEVSNRSQTVPLSPFRKLIPLADRARANGKHIYHLNIGQPDIKTPPAAVEKFRRLPWEILDYSPSNGIDSYREALRNYYARFDVDLGADEIMVTTGGSEAILFFMLACLDPGDEIIVPEPFYANYNGYAHIADVRVVPITCHIEDGFALPSADKFAGKITERTKAIVITNPNNPTGACYTRDELERMSEIVKDHDLFLCVDEVYREFSYDAPLQSILQLPGLEDHAIVIDSVSKRYSATGARVGALVCRNLSVRESVDRYAKLRLSPPGLGQRLSELMLEDDGPYLAGVKEDYGNRRDVVYRRLQGMPGVFATQPGGAFYLFARFPISDSEDFCRWLLEEFEYKGSTVMLSPGPGFYATPGLGNAECRIAYVLNVDDLESAMDCLEEALRIYPGRTEGSSVAVADLSRDLG</sequence>
<organism evidence="8 9">
    <name type="scientific">Neolewinella aquimaris</name>
    <dbReference type="NCBI Taxonomy" id="1835722"/>
    <lineage>
        <taxon>Bacteria</taxon>
        <taxon>Pseudomonadati</taxon>
        <taxon>Bacteroidota</taxon>
        <taxon>Saprospiria</taxon>
        <taxon>Saprospirales</taxon>
        <taxon>Lewinellaceae</taxon>
        <taxon>Neolewinella</taxon>
    </lineage>
</organism>
<reference evidence="8 9" key="1">
    <citation type="submission" date="2020-08" db="EMBL/GenBank/DDBJ databases">
        <title>Genomic Encyclopedia of Type Strains, Phase IV (KMG-IV): sequencing the most valuable type-strain genomes for metagenomic binning, comparative biology and taxonomic classification.</title>
        <authorList>
            <person name="Goeker M."/>
        </authorList>
    </citation>
    <scope>NUCLEOTIDE SEQUENCE [LARGE SCALE GENOMIC DNA]</scope>
    <source>
        <strain evidence="8 9">DSM 105137</strain>
    </source>
</reference>
<evidence type="ECO:0000256" key="6">
    <source>
        <dbReference type="RuleBase" id="RU000481"/>
    </source>
</evidence>
<dbReference type="InterPro" id="IPR015424">
    <property type="entry name" value="PyrdxlP-dep_Trfase"/>
</dbReference>
<accession>A0A840E1C0</accession>